<keyword evidence="1" id="KW-0472">Membrane</keyword>
<proteinExistence type="predicted"/>
<sequence length="56" mass="6246">MQNACAAPIIIIIIISISSVYPLLHITTISLFLFLQHLTLLNPGGANQWQKVEEEE</sequence>
<evidence type="ECO:0000256" key="1">
    <source>
        <dbReference type="SAM" id="Phobius"/>
    </source>
</evidence>
<keyword evidence="1" id="KW-0812">Transmembrane</keyword>
<keyword evidence="1" id="KW-1133">Transmembrane helix</keyword>
<protein>
    <submittedName>
        <fullName evidence="2">Uncharacterized protein</fullName>
    </submittedName>
</protein>
<feature type="transmembrane region" description="Helical" evidence="1">
    <location>
        <begin position="6"/>
        <end position="35"/>
    </location>
</feature>
<name>A0A3P6FYY4_BRAOL</name>
<dbReference type="AlphaFoldDB" id="A0A3P6FYY4"/>
<organism evidence="2">
    <name type="scientific">Brassica oleracea</name>
    <name type="common">Wild cabbage</name>
    <dbReference type="NCBI Taxonomy" id="3712"/>
    <lineage>
        <taxon>Eukaryota</taxon>
        <taxon>Viridiplantae</taxon>
        <taxon>Streptophyta</taxon>
        <taxon>Embryophyta</taxon>
        <taxon>Tracheophyta</taxon>
        <taxon>Spermatophyta</taxon>
        <taxon>Magnoliopsida</taxon>
        <taxon>eudicotyledons</taxon>
        <taxon>Gunneridae</taxon>
        <taxon>Pentapetalae</taxon>
        <taxon>rosids</taxon>
        <taxon>malvids</taxon>
        <taxon>Brassicales</taxon>
        <taxon>Brassicaceae</taxon>
        <taxon>Brassiceae</taxon>
        <taxon>Brassica</taxon>
    </lineage>
</organism>
<gene>
    <name evidence="2" type="ORF">BOLC6T39106H</name>
</gene>
<evidence type="ECO:0000313" key="2">
    <source>
        <dbReference type="EMBL" id="VDD63653.1"/>
    </source>
</evidence>
<reference evidence="2" key="1">
    <citation type="submission" date="2018-11" db="EMBL/GenBank/DDBJ databases">
        <authorList>
            <consortium name="Genoscope - CEA"/>
            <person name="William W."/>
        </authorList>
    </citation>
    <scope>NUCLEOTIDE SEQUENCE</scope>
</reference>
<dbReference type="EMBL" id="LR031880">
    <property type="protein sequence ID" value="VDD63653.1"/>
    <property type="molecule type" value="Genomic_DNA"/>
</dbReference>
<accession>A0A3P6FYY4</accession>